<feature type="non-terminal residue" evidence="2">
    <location>
        <position position="246"/>
    </location>
</feature>
<feature type="non-terminal residue" evidence="2">
    <location>
        <position position="1"/>
    </location>
</feature>
<dbReference type="AlphaFoldDB" id="A0A093CWA1"/>
<keyword evidence="3" id="KW-1185">Reference proteome</keyword>
<evidence type="ECO:0000313" key="3">
    <source>
        <dbReference type="Proteomes" id="UP000053149"/>
    </source>
</evidence>
<dbReference type="Proteomes" id="UP000053149">
    <property type="component" value="Unassembled WGS sequence"/>
</dbReference>
<dbReference type="Pfam" id="PF10189">
    <property type="entry name" value="Ints3_N"/>
    <property type="match status" value="1"/>
</dbReference>
<dbReference type="PANTHER" id="PTHR13587:SF7">
    <property type="entry name" value="INTEGRATOR COMPLEX SUBUNIT 3"/>
    <property type="match status" value="1"/>
</dbReference>
<evidence type="ECO:0000259" key="1">
    <source>
        <dbReference type="Pfam" id="PF10189"/>
    </source>
</evidence>
<name>A0A093CWA1_9AVES</name>
<sequence>LLGGDVTAKNIWLAENVLDILTEQREWVLKSSLLIAMAVYTYLRLIVDHHGTAQLQALRQKEVDFCISLLRERFMDCFMIGRDLVRLLQNVARIPEFEQLWKDIIHNPQVLSAQFTDAASVGLMGSRVAKQSLWKEAALGVAEPQQNLCFPPQVRFGQQKRYQDWFQRQYLSTPDSQSLRCDLIRYICGVVHPSNEVLSSDILPRWAIIGWLLTTCTSNVAASNAKLALFYDWLFFNPEKDSIMNI</sequence>
<dbReference type="EMBL" id="KL249770">
    <property type="protein sequence ID" value="KFV17174.1"/>
    <property type="molecule type" value="Genomic_DNA"/>
</dbReference>
<dbReference type="InterPro" id="IPR045334">
    <property type="entry name" value="INTS3"/>
</dbReference>
<organism evidence="2 3">
    <name type="scientific">Pterocles gutturalis</name>
    <name type="common">yellow-throated sandgrouse</name>
    <dbReference type="NCBI Taxonomy" id="240206"/>
    <lineage>
        <taxon>Eukaryota</taxon>
        <taxon>Metazoa</taxon>
        <taxon>Chordata</taxon>
        <taxon>Craniata</taxon>
        <taxon>Vertebrata</taxon>
        <taxon>Euteleostomi</taxon>
        <taxon>Archelosauria</taxon>
        <taxon>Archosauria</taxon>
        <taxon>Dinosauria</taxon>
        <taxon>Saurischia</taxon>
        <taxon>Theropoda</taxon>
        <taxon>Coelurosauria</taxon>
        <taxon>Aves</taxon>
        <taxon>Neognathae</taxon>
        <taxon>Neoaves</taxon>
        <taxon>Columbimorphae</taxon>
        <taxon>Pterocliformes</taxon>
        <taxon>Pteroclidae</taxon>
        <taxon>Pterocles</taxon>
    </lineage>
</organism>
<reference evidence="2 3" key="1">
    <citation type="submission" date="2014-04" db="EMBL/GenBank/DDBJ databases">
        <title>Genome evolution of avian class.</title>
        <authorList>
            <person name="Zhang G."/>
            <person name="Li C."/>
        </authorList>
    </citation>
    <scope>NUCLEOTIDE SEQUENCE [LARGE SCALE GENOMIC DNA]</scope>
    <source>
        <strain evidence="2">BGI_N339</strain>
    </source>
</reference>
<gene>
    <name evidence="2" type="ORF">N339_02745</name>
</gene>
<dbReference type="InterPro" id="IPR019333">
    <property type="entry name" value="INTS3_N"/>
</dbReference>
<dbReference type="GO" id="GO:0005737">
    <property type="term" value="C:cytoplasm"/>
    <property type="evidence" value="ECO:0007669"/>
    <property type="project" value="TreeGrafter"/>
</dbReference>
<evidence type="ECO:0000313" key="2">
    <source>
        <dbReference type="EMBL" id="KFV17174.1"/>
    </source>
</evidence>
<feature type="domain" description="Integrator complex subunit 3 N-terminal" evidence="1">
    <location>
        <begin position="3"/>
        <end position="246"/>
    </location>
</feature>
<dbReference type="PANTHER" id="PTHR13587">
    <property type="entry name" value="INTEGRATOR COMPLEX SUBUNIT 3"/>
    <property type="match status" value="1"/>
</dbReference>
<proteinExistence type="predicted"/>
<accession>A0A093CWA1</accession>
<protein>
    <submittedName>
        <fullName evidence="2">Integrator complex subunit 3</fullName>
    </submittedName>
</protein>